<sequence>ARPGRGFSARRHPSSASAEESQICSANRPCQSSLRPASIEPRRFGWRYLARLMRGHGTSYVRLARIKGTHFDAVDGTTVRTMVFKNFLWRLRKEGLMAASAHVFWDLGFYEAVNEEQATAPVPSLQPLAASPALDDSK</sequence>
<gene>
    <name evidence="2" type="ORF">MAXJ12_10857</name>
</gene>
<name>H0HPU1_9HYPH</name>
<evidence type="ECO:0000313" key="2">
    <source>
        <dbReference type="EMBL" id="EHK57208.1"/>
    </source>
</evidence>
<evidence type="ECO:0000256" key="1">
    <source>
        <dbReference type="SAM" id="MobiDB-lite"/>
    </source>
</evidence>
<reference evidence="2 3" key="1">
    <citation type="journal article" date="2012" name="J. Bacteriol.">
        <title>Draft Genome Sequence of Mesorhizobium alhagi CCNWXJ12-2T, a Novel Salt-Resistant Species Isolated from the Desert of Northwestern China.</title>
        <authorList>
            <person name="Zhou M."/>
            <person name="Chen W."/>
            <person name="Chen H."/>
            <person name="Wei G."/>
        </authorList>
    </citation>
    <scope>NUCLEOTIDE SEQUENCE [LARGE SCALE GENOMIC DNA]</scope>
    <source>
        <strain evidence="2 3">CCNWXJ12-2</strain>
    </source>
</reference>
<evidence type="ECO:0000313" key="3">
    <source>
        <dbReference type="Proteomes" id="UP000003250"/>
    </source>
</evidence>
<proteinExistence type="predicted"/>
<feature type="region of interest" description="Disordered" evidence="1">
    <location>
        <begin position="1"/>
        <end position="24"/>
    </location>
</feature>
<protein>
    <submittedName>
        <fullName evidence="2">Uncharacterized protein</fullName>
    </submittedName>
</protein>
<accession>H0HPU1</accession>
<dbReference type="RefSeq" id="WP_008835802.1">
    <property type="nucleotide sequence ID" value="NZ_AHAM01000076.1"/>
</dbReference>
<dbReference type="Proteomes" id="UP000003250">
    <property type="component" value="Unassembled WGS sequence"/>
</dbReference>
<feature type="non-terminal residue" evidence="2">
    <location>
        <position position="1"/>
    </location>
</feature>
<dbReference type="EMBL" id="AHAM01000076">
    <property type="protein sequence ID" value="EHK57208.1"/>
    <property type="molecule type" value="Genomic_DNA"/>
</dbReference>
<keyword evidence="3" id="KW-1185">Reference proteome</keyword>
<feature type="compositionally biased region" description="Polar residues" evidence="1">
    <location>
        <begin position="14"/>
        <end position="24"/>
    </location>
</feature>
<organism evidence="2 3">
    <name type="scientific">Mesorhizobium alhagi CCNWXJ12-2</name>
    <dbReference type="NCBI Taxonomy" id="1107882"/>
    <lineage>
        <taxon>Bacteria</taxon>
        <taxon>Pseudomonadati</taxon>
        <taxon>Pseudomonadota</taxon>
        <taxon>Alphaproteobacteria</taxon>
        <taxon>Hyphomicrobiales</taxon>
        <taxon>Phyllobacteriaceae</taxon>
        <taxon>Allomesorhizobium</taxon>
    </lineage>
</organism>
<dbReference type="AlphaFoldDB" id="H0HPU1"/>
<dbReference type="PATRIC" id="fig|1107882.3.peg.2137"/>